<keyword evidence="3" id="KW-1185">Reference proteome</keyword>
<reference evidence="3" key="1">
    <citation type="journal article" date="2011" name="PLoS Genet.">
        <title>Genomic analysis of the necrotrophic fungal pathogens Sclerotinia sclerotiorum and Botrytis cinerea.</title>
        <authorList>
            <person name="Amselem J."/>
            <person name="Cuomo C.A."/>
            <person name="van Kan J.A."/>
            <person name="Viaud M."/>
            <person name="Benito E.P."/>
            <person name="Couloux A."/>
            <person name="Coutinho P.M."/>
            <person name="de Vries R.P."/>
            <person name="Dyer P.S."/>
            <person name="Fillinger S."/>
            <person name="Fournier E."/>
            <person name="Gout L."/>
            <person name="Hahn M."/>
            <person name="Kohn L."/>
            <person name="Lapalu N."/>
            <person name="Plummer K.M."/>
            <person name="Pradier J.M."/>
            <person name="Quevillon E."/>
            <person name="Sharon A."/>
            <person name="Simon A."/>
            <person name="ten Have A."/>
            <person name="Tudzynski B."/>
            <person name="Tudzynski P."/>
            <person name="Wincker P."/>
            <person name="Andrew M."/>
            <person name="Anthouard V."/>
            <person name="Beever R.E."/>
            <person name="Beffa R."/>
            <person name="Benoit I."/>
            <person name="Bouzid O."/>
            <person name="Brault B."/>
            <person name="Chen Z."/>
            <person name="Choquer M."/>
            <person name="Collemare J."/>
            <person name="Cotton P."/>
            <person name="Danchin E.G."/>
            <person name="Da Silva C."/>
            <person name="Gautier A."/>
            <person name="Giraud C."/>
            <person name="Giraud T."/>
            <person name="Gonzalez C."/>
            <person name="Grossetete S."/>
            <person name="Guldener U."/>
            <person name="Henrissat B."/>
            <person name="Howlett B.J."/>
            <person name="Kodira C."/>
            <person name="Kretschmer M."/>
            <person name="Lappartient A."/>
            <person name="Leroch M."/>
            <person name="Levis C."/>
            <person name="Mauceli E."/>
            <person name="Neuveglise C."/>
            <person name="Oeser B."/>
            <person name="Pearson M."/>
            <person name="Poulain J."/>
            <person name="Poussereau N."/>
            <person name="Quesneville H."/>
            <person name="Rascle C."/>
            <person name="Schumacher J."/>
            <person name="Segurens B."/>
            <person name="Sexton A."/>
            <person name="Silva E."/>
            <person name="Sirven C."/>
            <person name="Soanes D.M."/>
            <person name="Talbot N.J."/>
            <person name="Templeton M."/>
            <person name="Yandava C."/>
            <person name="Yarden O."/>
            <person name="Zeng Q."/>
            <person name="Rollins J.A."/>
            <person name="Lebrun M.H."/>
            <person name="Dickman M."/>
        </authorList>
    </citation>
    <scope>NUCLEOTIDE SEQUENCE [LARGE SCALE GENOMIC DNA]</scope>
    <source>
        <strain evidence="3">ATCC 18683 / 1980 / Ss-1</strain>
    </source>
</reference>
<dbReference type="KEGG" id="ssl:SS1G_08595"/>
<dbReference type="Proteomes" id="UP000001312">
    <property type="component" value="Unassembled WGS sequence"/>
</dbReference>
<keyword evidence="1" id="KW-0732">Signal</keyword>
<organism evidence="2 3">
    <name type="scientific">Sclerotinia sclerotiorum (strain ATCC 18683 / 1980 / Ss-1)</name>
    <name type="common">White mold</name>
    <name type="synonym">Whetzelinia sclerotiorum</name>
    <dbReference type="NCBI Taxonomy" id="665079"/>
    <lineage>
        <taxon>Eukaryota</taxon>
        <taxon>Fungi</taxon>
        <taxon>Dikarya</taxon>
        <taxon>Ascomycota</taxon>
        <taxon>Pezizomycotina</taxon>
        <taxon>Leotiomycetes</taxon>
        <taxon>Helotiales</taxon>
        <taxon>Sclerotiniaceae</taxon>
        <taxon>Sclerotinia</taxon>
    </lineage>
</organism>
<evidence type="ECO:0000256" key="1">
    <source>
        <dbReference type="SAM" id="SignalP"/>
    </source>
</evidence>
<evidence type="ECO:0000313" key="2">
    <source>
        <dbReference type="EMBL" id="EDN92732.1"/>
    </source>
</evidence>
<name>A7ETE0_SCLS1</name>
<proteinExistence type="predicted"/>
<feature type="chain" id="PRO_5002705821" evidence="1">
    <location>
        <begin position="18"/>
        <end position="245"/>
    </location>
</feature>
<dbReference type="InParanoid" id="A7ETE0"/>
<dbReference type="AlphaFoldDB" id="A7ETE0"/>
<protein>
    <submittedName>
        <fullName evidence="2">Uncharacterized protein</fullName>
    </submittedName>
</protein>
<evidence type="ECO:0000313" key="3">
    <source>
        <dbReference type="Proteomes" id="UP000001312"/>
    </source>
</evidence>
<gene>
    <name evidence="2" type="ORF">SS1G_08595</name>
</gene>
<dbReference type="GeneID" id="5486712"/>
<feature type="signal peptide" evidence="1">
    <location>
        <begin position="1"/>
        <end position="17"/>
    </location>
</feature>
<sequence>MPHVLLFFSVILGKCSQGLLQLIVVLVPDMLQPVGRRKEGECVDDASFVPEVADIDIAPTYLPSGIEGMKVGVLVDNSSEERLSFDRNALVEGGAHLGRHFPLTHSFHDYDRWNPGCVYREVEETLTWAERGMPKTELRRVPLWPNSDQEKSEPGLIFLAVHRARYLNDRLVRLQILKKVKAALITASSFFKIPRPELCTKSVVGTIMKAAILENGMHRTICVGVQLPWEMLKRLDELSERRYKV</sequence>
<accession>A7ETE0</accession>
<dbReference type="HOGENOM" id="CLU_1134145_0_0_1"/>
<dbReference type="RefSeq" id="XP_001590855.1">
    <property type="nucleotide sequence ID" value="XM_001590805.1"/>
</dbReference>
<dbReference type="EMBL" id="CH476631">
    <property type="protein sequence ID" value="EDN92732.1"/>
    <property type="molecule type" value="Genomic_DNA"/>
</dbReference>